<sequence length="211" mass="23262">MAAELTLTGKLYAQATPAGSFYAISSPNPDKHRQTLINILRHGETRPMGTEEVLAWTGEEKLEEGLRVILRLQRLGMLRGVETPIPAVQDRLEDILPGLIGNLSDKEKAILADDNGFYLAASGYPHEAAEELAGLAADLLALHNRHQRLLKNNLSLASESWALVDPAGRAELGFWPLYVGRQSFVLVIGETPRLQNQEFVTLVQALNNRYA</sequence>
<accession>A0ABU9DB45</accession>
<dbReference type="RefSeq" id="WP_341371001.1">
    <property type="nucleotide sequence ID" value="NZ_JBBPCO010000008.1"/>
</dbReference>
<evidence type="ECO:0000313" key="1">
    <source>
        <dbReference type="EMBL" id="MEK8089943.1"/>
    </source>
</evidence>
<organism evidence="1 2">
    <name type="scientific">Thermithiobacillus plumbiphilus</name>
    <dbReference type="NCBI Taxonomy" id="1729899"/>
    <lineage>
        <taxon>Bacteria</taxon>
        <taxon>Pseudomonadati</taxon>
        <taxon>Pseudomonadota</taxon>
        <taxon>Acidithiobacillia</taxon>
        <taxon>Acidithiobacillales</taxon>
        <taxon>Thermithiobacillaceae</taxon>
        <taxon>Thermithiobacillus</taxon>
    </lineage>
</organism>
<gene>
    <name evidence="1" type="ORF">WOB96_09205</name>
</gene>
<reference evidence="1 2" key="1">
    <citation type="submission" date="2024-04" db="EMBL/GenBank/DDBJ databases">
        <authorList>
            <person name="Abashina T."/>
            <person name="Shaikin A."/>
        </authorList>
    </citation>
    <scope>NUCLEOTIDE SEQUENCE [LARGE SCALE GENOMIC DNA]</scope>
    <source>
        <strain evidence="1 2">AAFK</strain>
    </source>
</reference>
<evidence type="ECO:0000313" key="2">
    <source>
        <dbReference type="Proteomes" id="UP001446205"/>
    </source>
</evidence>
<dbReference type="SUPFAM" id="SSF103196">
    <property type="entry name" value="Roadblock/LC7 domain"/>
    <property type="match status" value="1"/>
</dbReference>
<dbReference type="EMBL" id="JBBPCO010000008">
    <property type="protein sequence ID" value="MEK8089943.1"/>
    <property type="molecule type" value="Genomic_DNA"/>
</dbReference>
<protein>
    <submittedName>
        <fullName evidence="1">Roadblock/LC7 domain-containing protein</fullName>
    </submittedName>
</protein>
<comment type="caution">
    <text evidence="1">The sequence shown here is derived from an EMBL/GenBank/DDBJ whole genome shotgun (WGS) entry which is preliminary data.</text>
</comment>
<dbReference type="Proteomes" id="UP001446205">
    <property type="component" value="Unassembled WGS sequence"/>
</dbReference>
<name>A0ABU9DB45_9PROT</name>
<keyword evidence="2" id="KW-1185">Reference proteome</keyword>
<proteinExistence type="predicted"/>